<organism evidence="1 2">
    <name type="scientific">Candidatus Woykebacteria bacterium RBG_13_40_15</name>
    <dbReference type="NCBI Taxonomy" id="1802593"/>
    <lineage>
        <taxon>Bacteria</taxon>
        <taxon>Candidatus Woykeibacteriota</taxon>
    </lineage>
</organism>
<dbReference type="AlphaFoldDB" id="A0A1G1WAB9"/>
<sequence length="404" mass="46736">MSDLKHKISLGLRSVAKDWKKRKLREDRLSHASLARYRYSSRVTYKDAAFDGMEDAINKVSSNGKYLANARQIMYAVRPYVLEQTGGEIWKDSVYFTQNILKDYLEQHPEKLRMVVWDSRGRLTEPHTSNKTPLGGIEVKEYIKRWKNDFRPFSRPEVEERIDTNGPTNRYSAALFIEKEGFDEILKDAGISEKYDIAIMSTKGVPVKAACDLNRELSARGVKIFVLRDFDLAGFKIVKTLGEGTRMSTGSRVIDMGLRLEDITNLESEPVNIEQDKDPKEYLEICGATKAEREFLVQGKWPRWVGKRVELNAMTSEEFIGFIEKKLKRHKVTKLVPEEETLNEAYKRAVYQQRIEAEIDKIEDDIRDQEIEVPKGLQKTVSTKLRNSKKTWDDVIWSLAEENV</sequence>
<dbReference type="EMBL" id="MHCP01000002">
    <property type="protein sequence ID" value="OGY24629.1"/>
    <property type="molecule type" value="Genomic_DNA"/>
</dbReference>
<comment type="caution">
    <text evidence="1">The sequence shown here is derived from an EMBL/GenBank/DDBJ whole genome shotgun (WGS) entry which is preliminary data.</text>
</comment>
<gene>
    <name evidence="1" type="ORF">A2172_05255</name>
</gene>
<reference evidence="1 2" key="1">
    <citation type="journal article" date="2016" name="Nat. Commun.">
        <title>Thousands of microbial genomes shed light on interconnected biogeochemical processes in an aquifer system.</title>
        <authorList>
            <person name="Anantharaman K."/>
            <person name="Brown C.T."/>
            <person name="Hug L.A."/>
            <person name="Sharon I."/>
            <person name="Castelle C.J."/>
            <person name="Probst A.J."/>
            <person name="Thomas B.C."/>
            <person name="Singh A."/>
            <person name="Wilkins M.J."/>
            <person name="Karaoz U."/>
            <person name="Brodie E.L."/>
            <person name="Williams K.H."/>
            <person name="Hubbard S.S."/>
            <person name="Banfield J.F."/>
        </authorList>
    </citation>
    <scope>NUCLEOTIDE SEQUENCE [LARGE SCALE GENOMIC DNA]</scope>
</reference>
<proteinExistence type="predicted"/>
<evidence type="ECO:0008006" key="3">
    <source>
        <dbReference type="Google" id="ProtNLM"/>
    </source>
</evidence>
<dbReference type="InterPro" id="IPR036078">
    <property type="entry name" value="Spo11/TopoVI_A_sf"/>
</dbReference>
<protein>
    <recommendedName>
        <fullName evidence="3">Toprim domain-containing protein</fullName>
    </recommendedName>
</protein>
<dbReference type="Gene3D" id="3.40.1360.10">
    <property type="match status" value="1"/>
</dbReference>
<dbReference type="STRING" id="1802593.A2172_05255"/>
<name>A0A1G1WAB9_9BACT</name>
<dbReference type="SUPFAM" id="SSF56726">
    <property type="entry name" value="DNA topoisomerase IV, alpha subunit"/>
    <property type="match status" value="1"/>
</dbReference>
<evidence type="ECO:0000313" key="1">
    <source>
        <dbReference type="EMBL" id="OGY24629.1"/>
    </source>
</evidence>
<dbReference type="GO" id="GO:0005694">
    <property type="term" value="C:chromosome"/>
    <property type="evidence" value="ECO:0007669"/>
    <property type="project" value="InterPro"/>
</dbReference>
<dbReference type="GO" id="GO:0003677">
    <property type="term" value="F:DNA binding"/>
    <property type="evidence" value="ECO:0007669"/>
    <property type="project" value="InterPro"/>
</dbReference>
<accession>A0A1G1WAB9</accession>
<dbReference type="Proteomes" id="UP000176631">
    <property type="component" value="Unassembled WGS sequence"/>
</dbReference>
<evidence type="ECO:0000313" key="2">
    <source>
        <dbReference type="Proteomes" id="UP000176631"/>
    </source>
</evidence>